<dbReference type="EMBL" id="JASPKZ010007906">
    <property type="protein sequence ID" value="KAJ9581515.1"/>
    <property type="molecule type" value="Genomic_DNA"/>
</dbReference>
<evidence type="ECO:0000313" key="13">
    <source>
        <dbReference type="Proteomes" id="UP001233999"/>
    </source>
</evidence>
<gene>
    <name evidence="12" type="ORF">L9F63_023306</name>
</gene>
<keyword evidence="4" id="KW-0808">Transferase</keyword>
<keyword evidence="8 11" id="KW-0333">Golgi apparatus</keyword>
<protein>
    <recommendedName>
        <fullName evidence="11">Hexosyltransferase</fullName>
        <ecNumber evidence="11">2.4.1.-</ecNumber>
    </recommendedName>
</protein>
<organism evidence="12 13">
    <name type="scientific">Diploptera punctata</name>
    <name type="common">Pacific beetle cockroach</name>
    <dbReference type="NCBI Taxonomy" id="6984"/>
    <lineage>
        <taxon>Eukaryota</taxon>
        <taxon>Metazoa</taxon>
        <taxon>Ecdysozoa</taxon>
        <taxon>Arthropoda</taxon>
        <taxon>Hexapoda</taxon>
        <taxon>Insecta</taxon>
        <taxon>Pterygota</taxon>
        <taxon>Neoptera</taxon>
        <taxon>Polyneoptera</taxon>
        <taxon>Dictyoptera</taxon>
        <taxon>Blattodea</taxon>
        <taxon>Blaberoidea</taxon>
        <taxon>Blaberidae</taxon>
        <taxon>Diplopterinae</taxon>
        <taxon>Diploptera</taxon>
    </lineage>
</organism>
<evidence type="ECO:0000313" key="12">
    <source>
        <dbReference type="EMBL" id="KAJ9581515.1"/>
    </source>
</evidence>
<evidence type="ECO:0000256" key="2">
    <source>
        <dbReference type="ARBA" id="ARBA00008661"/>
    </source>
</evidence>
<keyword evidence="10" id="KW-0325">Glycoprotein</keyword>
<proteinExistence type="inferred from homology"/>
<dbReference type="PANTHER" id="PTHR11214">
    <property type="entry name" value="BETA-1,3-N-ACETYLGLUCOSAMINYLTRANSFERASE"/>
    <property type="match status" value="1"/>
</dbReference>
<comment type="similarity">
    <text evidence="2 11">Belongs to the glycosyltransferase 31 family.</text>
</comment>
<evidence type="ECO:0000256" key="10">
    <source>
        <dbReference type="ARBA" id="ARBA00023180"/>
    </source>
</evidence>
<dbReference type="EC" id="2.4.1.-" evidence="11"/>
<name>A0AAD8E8T3_DIPPU</name>
<evidence type="ECO:0000256" key="9">
    <source>
        <dbReference type="ARBA" id="ARBA00023136"/>
    </source>
</evidence>
<evidence type="ECO:0000256" key="5">
    <source>
        <dbReference type="ARBA" id="ARBA00022692"/>
    </source>
</evidence>
<dbReference type="GO" id="GO:0000139">
    <property type="term" value="C:Golgi membrane"/>
    <property type="evidence" value="ECO:0007669"/>
    <property type="project" value="UniProtKB-SubCell"/>
</dbReference>
<keyword evidence="3 11" id="KW-0328">Glycosyltransferase</keyword>
<dbReference type="FunFam" id="3.90.550.50:FF:000001">
    <property type="entry name" value="Hexosyltransferase"/>
    <property type="match status" value="1"/>
</dbReference>
<dbReference type="AlphaFoldDB" id="A0AAD8E8T3"/>
<dbReference type="GO" id="GO:0016758">
    <property type="term" value="F:hexosyltransferase activity"/>
    <property type="evidence" value="ECO:0007669"/>
    <property type="project" value="InterPro"/>
</dbReference>
<keyword evidence="13" id="KW-1185">Reference proteome</keyword>
<accession>A0AAD8E8T3</accession>
<evidence type="ECO:0000256" key="3">
    <source>
        <dbReference type="ARBA" id="ARBA00022676"/>
    </source>
</evidence>
<sequence length="373" mass="43078">MGLRNIVSSFLLLIFGVSLIISLLFVFDSITFALPTIQKPIPLTQYELFPKGLHLLDLYNFQYVINNDLCSDETDIKGIIIVTSHAGDIEARSSMRRAYPSNLLKTLGLRRIFLLAISNPNDVRYNSISQGALQDENLRYSDLVQGNFKEAYRNLTYKHVMGLQWVTRYCSQAKFVIKMDDDIIVNFYRIFHIIESSLKERNNSFLMGYVLKGTLPVREPMNKWFVTKSEYSDSVYPPFLSGWMYITTPRVAKTLVEISKSIKYFWIDDTYVTGLLAHKAGIFHIDIHQYFTLYPEFLECCIRDKEYICDYIVGPSNGDPSLVIHFQMHADNCQENQCIHRSHEKALNRTCVAPKRTAVLRHGHGEVNPIQLF</sequence>
<dbReference type="InterPro" id="IPR002659">
    <property type="entry name" value="Glyco_trans_31"/>
</dbReference>
<evidence type="ECO:0000256" key="6">
    <source>
        <dbReference type="ARBA" id="ARBA00022968"/>
    </source>
</evidence>
<keyword evidence="6" id="KW-0735">Signal-anchor</keyword>
<reference evidence="12" key="2">
    <citation type="submission" date="2023-05" db="EMBL/GenBank/DDBJ databases">
        <authorList>
            <person name="Fouks B."/>
        </authorList>
    </citation>
    <scope>NUCLEOTIDE SEQUENCE</scope>
    <source>
        <strain evidence="12">Stay&amp;Tobe</strain>
        <tissue evidence="12">Testes</tissue>
    </source>
</reference>
<reference evidence="12" key="1">
    <citation type="journal article" date="2023" name="IScience">
        <title>Live-bearing cockroach genome reveals convergent evolutionary mechanisms linked to viviparity in insects and beyond.</title>
        <authorList>
            <person name="Fouks B."/>
            <person name="Harrison M.C."/>
            <person name="Mikhailova A.A."/>
            <person name="Marchal E."/>
            <person name="English S."/>
            <person name="Carruthers M."/>
            <person name="Jennings E.C."/>
            <person name="Chiamaka E.L."/>
            <person name="Frigard R.A."/>
            <person name="Pippel M."/>
            <person name="Attardo G.M."/>
            <person name="Benoit J.B."/>
            <person name="Bornberg-Bauer E."/>
            <person name="Tobe S.S."/>
        </authorList>
    </citation>
    <scope>NUCLEOTIDE SEQUENCE</scope>
    <source>
        <strain evidence="12">Stay&amp;Tobe</strain>
    </source>
</reference>
<comment type="subcellular location">
    <subcellularLocation>
        <location evidence="1 11">Golgi apparatus membrane</location>
        <topology evidence="1 11">Single-pass type II membrane protein</topology>
    </subcellularLocation>
</comment>
<dbReference type="Proteomes" id="UP001233999">
    <property type="component" value="Unassembled WGS sequence"/>
</dbReference>
<evidence type="ECO:0000256" key="4">
    <source>
        <dbReference type="ARBA" id="ARBA00022679"/>
    </source>
</evidence>
<keyword evidence="9" id="KW-0472">Membrane</keyword>
<evidence type="ECO:0000256" key="1">
    <source>
        <dbReference type="ARBA" id="ARBA00004323"/>
    </source>
</evidence>
<dbReference type="Pfam" id="PF01762">
    <property type="entry name" value="Galactosyl_T"/>
    <property type="match status" value="1"/>
</dbReference>
<dbReference type="PANTHER" id="PTHR11214:SF235">
    <property type="entry name" value="HEXOSYLTRANSFERASE"/>
    <property type="match status" value="1"/>
</dbReference>
<comment type="caution">
    <text evidence="12">The sequence shown here is derived from an EMBL/GenBank/DDBJ whole genome shotgun (WGS) entry which is preliminary data.</text>
</comment>
<dbReference type="Gene3D" id="3.90.550.50">
    <property type="match status" value="1"/>
</dbReference>
<evidence type="ECO:0000256" key="8">
    <source>
        <dbReference type="ARBA" id="ARBA00023034"/>
    </source>
</evidence>
<dbReference type="GO" id="GO:0006493">
    <property type="term" value="P:protein O-linked glycosylation"/>
    <property type="evidence" value="ECO:0007669"/>
    <property type="project" value="TreeGrafter"/>
</dbReference>
<evidence type="ECO:0000256" key="7">
    <source>
        <dbReference type="ARBA" id="ARBA00022989"/>
    </source>
</evidence>
<keyword evidence="5" id="KW-0812">Transmembrane</keyword>
<keyword evidence="7" id="KW-1133">Transmembrane helix</keyword>
<evidence type="ECO:0000256" key="11">
    <source>
        <dbReference type="RuleBase" id="RU363063"/>
    </source>
</evidence>